<proteinExistence type="predicted"/>
<accession>A3IIB1</accession>
<dbReference type="AlphaFoldDB" id="A3IIB1"/>
<keyword evidence="2" id="KW-1185">Reference proteome</keyword>
<organism evidence="1 2">
    <name type="scientific">Crocosphaera chwakensis CCY0110</name>
    <dbReference type="NCBI Taxonomy" id="391612"/>
    <lineage>
        <taxon>Bacteria</taxon>
        <taxon>Bacillati</taxon>
        <taxon>Cyanobacteriota</taxon>
        <taxon>Cyanophyceae</taxon>
        <taxon>Oscillatoriophycideae</taxon>
        <taxon>Chroococcales</taxon>
        <taxon>Aphanothecaceae</taxon>
        <taxon>Crocosphaera</taxon>
        <taxon>Crocosphaera chwakensis</taxon>
    </lineage>
</organism>
<reference evidence="1 2" key="1">
    <citation type="submission" date="2007-03" db="EMBL/GenBank/DDBJ databases">
        <authorList>
            <person name="Stal L."/>
            <person name="Ferriera S."/>
            <person name="Johnson J."/>
            <person name="Kravitz S."/>
            <person name="Beeson K."/>
            <person name="Sutton G."/>
            <person name="Rogers Y.-H."/>
            <person name="Friedman R."/>
            <person name="Frazier M."/>
            <person name="Venter J.C."/>
        </authorList>
    </citation>
    <scope>NUCLEOTIDE SEQUENCE [LARGE SCALE GENOMIC DNA]</scope>
    <source>
        <strain evidence="1 2">CCY0110</strain>
    </source>
</reference>
<sequence>MITLHKPLLVTQVGNLVTRLIQLKDLMLVLTPKENW</sequence>
<evidence type="ECO:0000313" key="1">
    <source>
        <dbReference type="EMBL" id="EAZ93543.1"/>
    </source>
</evidence>
<dbReference type="Proteomes" id="UP000003781">
    <property type="component" value="Unassembled WGS sequence"/>
</dbReference>
<comment type="caution">
    <text evidence="1">The sequence shown here is derived from an EMBL/GenBank/DDBJ whole genome shotgun (WGS) entry which is preliminary data.</text>
</comment>
<dbReference type="EMBL" id="AAXW01000002">
    <property type="protein sequence ID" value="EAZ93543.1"/>
    <property type="molecule type" value="Genomic_DNA"/>
</dbReference>
<evidence type="ECO:0000313" key="2">
    <source>
        <dbReference type="Proteomes" id="UP000003781"/>
    </source>
</evidence>
<protein>
    <submittedName>
        <fullName evidence="1">Uncharacterized protein</fullName>
    </submittedName>
</protein>
<name>A3IIB1_9CHRO</name>
<gene>
    <name evidence="1" type="ORF">CY0110_17147</name>
</gene>